<dbReference type="AlphaFoldDB" id="A0AAD6M5G8"/>
<dbReference type="EMBL" id="JAQIZT010000011">
    <property type="protein sequence ID" value="KAJ6979234.1"/>
    <property type="molecule type" value="Genomic_DNA"/>
</dbReference>
<gene>
    <name evidence="1" type="ORF">NC653_027404</name>
</gene>
<sequence>MRGDVSYKMMQNSIEERRRVEEAATAWKPQFYCIAATPFSSEESDTILVEIVKKLYKMTVVVPLVLT</sequence>
<evidence type="ECO:0000313" key="1">
    <source>
        <dbReference type="EMBL" id="KAJ6979234.1"/>
    </source>
</evidence>
<name>A0AAD6M5G8_9ROSI</name>
<keyword evidence="2" id="KW-1185">Reference proteome</keyword>
<comment type="caution">
    <text evidence="1">The sequence shown here is derived from an EMBL/GenBank/DDBJ whole genome shotgun (WGS) entry which is preliminary data.</text>
</comment>
<protein>
    <submittedName>
        <fullName evidence="1">Uncharacterized protein</fullName>
    </submittedName>
</protein>
<evidence type="ECO:0000313" key="2">
    <source>
        <dbReference type="Proteomes" id="UP001164929"/>
    </source>
</evidence>
<reference evidence="1" key="1">
    <citation type="journal article" date="2023" name="Mol. Ecol. Resour.">
        <title>Chromosome-level genome assembly of a triploid poplar Populus alba 'Berolinensis'.</title>
        <authorList>
            <person name="Chen S."/>
            <person name="Yu Y."/>
            <person name="Wang X."/>
            <person name="Wang S."/>
            <person name="Zhang T."/>
            <person name="Zhou Y."/>
            <person name="He R."/>
            <person name="Meng N."/>
            <person name="Wang Y."/>
            <person name="Liu W."/>
            <person name="Liu Z."/>
            <person name="Liu J."/>
            <person name="Guo Q."/>
            <person name="Huang H."/>
            <person name="Sederoff R.R."/>
            <person name="Wang G."/>
            <person name="Qu G."/>
            <person name="Chen S."/>
        </authorList>
    </citation>
    <scope>NUCLEOTIDE SEQUENCE</scope>
    <source>
        <strain evidence="1">SC-2020</strain>
    </source>
</reference>
<dbReference type="Proteomes" id="UP001164929">
    <property type="component" value="Chromosome 11"/>
</dbReference>
<accession>A0AAD6M5G8</accession>
<organism evidence="1 2">
    <name type="scientific">Populus alba x Populus x berolinensis</name>
    <dbReference type="NCBI Taxonomy" id="444605"/>
    <lineage>
        <taxon>Eukaryota</taxon>
        <taxon>Viridiplantae</taxon>
        <taxon>Streptophyta</taxon>
        <taxon>Embryophyta</taxon>
        <taxon>Tracheophyta</taxon>
        <taxon>Spermatophyta</taxon>
        <taxon>Magnoliopsida</taxon>
        <taxon>eudicotyledons</taxon>
        <taxon>Gunneridae</taxon>
        <taxon>Pentapetalae</taxon>
        <taxon>rosids</taxon>
        <taxon>fabids</taxon>
        <taxon>Malpighiales</taxon>
        <taxon>Salicaceae</taxon>
        <taxon>Saliceae</taxon>
        <taxon>Populus</taxon>
    </lineage>
</organism>
<proteinExistence type="predicted"/>